<keyword evidence="2" id="KW-0413">Isomerase</keyword>
<name>A0ABS2CDW7_9NEIS</name>
<gene>
    <name evidence="2" type="primary">epsD</name>
    <name evidence="2" type="ORF">GM173_12250</name>
</gene>
<dbReference type="EC" id="5.2.1.8" evidence="2"/>
<proteinExistence type="predicted"/>
<dbReference type="InterPro" id="IPR000297">
    <property type="entry name" value="PPIase_PpiC"/>
</dbReference>
<dbReference type="RefSeq" id="WP_203571668.1">
    <property type="nucleotide sequence ID" value="NZ_WOFE01000006.1"/>
</dbReference>
<dbReference type="PROSITE" id="PS51257">
    <property type="entry name" value="PROKAR_LIPOPROTEIN"/>
    <property type="match status" value="1"/>
</dbReference>
<feature type="domain" description="PpiC" evidence="1">
    <location>
        <begin position="116"/>
        <end position="230"/>
    </location>
</feature>
<dbReference type="InterPro" id="IPR014274">
    <property type="entry name" value="PPIase_EpsD"/>
</dbReference>
<dbReference type="Proteomes" id="UP001195660">
    <property type="component" value="Unassembled WGS sequence"/>
</dbReference>
<dbReference type="InterPro" id="IPR027304">
    <property type="entry name" value="Trigger_fact/SurA_dom_sf"/>
</dbReference>
<evidence type="ECO:0000313" key="3">
    <source>
        <dbReference type="Proteomes" id="UP001195660"/>
    </source>
</evidence>
<dbReference type="GO" id="GO:0003755">
    <property type="term" value="F:peptidyl-prolyl cis-trans isomerase activity"/>
    <property type="evidence" value="ECO:0007669"/>
    <property type="project" value="UniProtKB-EC"/>
</dbReference>
<dbReference type="Pfam" id="PF13145">
    <property type="entry name" value="Rotamase_2"/>
    <property type="match status" value="1"/>
</dbReference>
<accession>A0ABS2CDW7</accession>
<comment type="caution">
    <text evidence="2">The sequence shown here is derived from an EMBL/GenBank/DDBJ whole genome shotgun (WGS) entry which is preliminary data.</text>
</comment>
<dbReference type="Gene3D" id="1.10.8.1040">
    <property type="match status" value="1"/>
</dbReference>
<dbReference type="SUPFAM" id="SSF109998">
    <property type="entry name" value="Triger factor/SurA peptide-binding domain-like"/>
    <property type="match status" value="1"/>
</dbReference>
<organism evidence="2 3">
    <name type="scientific">Deefgea chitinilytica</name>
    <dbReference type="NCBI Taxonomy" id="570276"/>
    <lineage>
        <taxon>Bacteria</taxon>
        <taxon>Pseudomonadati</taxon>
        <taxon>Pseudomonadota</taxon>
        <taxon>Betaproteobacteria</taxon>
        <taxon>Neisseriales</taxon>
        <taxon>Chitinibacteraceae</taxon>
        <taxon>Deefgea</taxon>
    </lineage>
</organism>
<dbReference type="EMBL" id="WOFE01000006">
    <property type="protein sequence ID" value="MBM5572340.1"/>
    <property type="molecule type" value="Genomic_DNA"/>
</dbReference>
<dbReference type="NCBIfam" id="TIGR02925">
    <property type="entry name" value="cis_trans_EpsD"/>
    <property type="match status" value="1"/>
</dbReference>
<evidence type="ECO:0000259" key="1">
    <source>
        <dbReference type="Pfam" id="PF13145"/>
    </source>
</evidence>
<protein>
    <submittedName>
        <fullName evidence="2">Peptidyl-prolyl cis-trans isomerase, EpsD family</fullName>
        <ecNumber evidence="2">5.2.1.8</ecNumber>
    </submittedName>
</protein>
<reference evidence="2 3" key="1">
    <citation type="submission" date="2019-11" db="EMBL/GenBank/DDBJ databases">
        <title>Novel Deefgea species.</title>
        <authorList>
            <person name="Han J.-H."/>
        </authorList>
    </citation>
    <scope>NUCLEOTIDE SEQUENCE [LARGE SCALE GENOMIC DNA]</scope>
    <source>
        <strain evidence="2 3">LMG 24817</strain>
    </source>
</reference>
<sequence>MKKLSPIALAISAVLVLTACNDKEEKKSPSQVLAKVNDAEITVHQLNFVLAQTPNASPEQKQQILEQLVDQELLVEKAAELKLDREPNIVQAIEAAKRQILAQAAAERVIGKPAEPSKAAIDEFYAKNPGLFADRKTYDFVMFALPKAAYSEAIAAQLNTSTTPMQVKAVLDAAKIQFESNESSRAAEQLPMQMLPKFAAMNQGDILAMAEGDKMVLLQLKASHAAPVAPADAEPLIKRYLSSNAAQENAKAKLKALQAAAKIEYLQKFASAPVAAPAVANAGNASATDDSLKAGLKGLK</sequence>
<evidence type="ECO:0000313" key="2">
    <source>
        <dbReference type="EMBL" id="MBM5572340.1"/>
    </source>
</evidence>
<keyword evidence="3" id="KW-1185">Reference proteome</keyword>